<keyword evidence="1" id="KW-1133">Transmembrane helix</keyword>
<reference evidence="2" key="2">
    <citation type="submission" date="2023-01" db="EMBL/GenBank/DDBJ databases">
        <title>Human gut microbiome strain richness.</title>
        <authorList>
            <person name="Chen-Liaw A."/>
        </authorList>
    </citation>
    <scope>NUCLEOTIDE SEQUENCE</scope>
    <source>
        <strain evidence="2">1001287st1_F4_1001285I_161205</strain>
    </source>
</reference>
<organism evidence="3 4">
    <name type="scientific">Flavonifractor plautii</name>
    <name type="common">Fusobacterium plautii</name>
    <dbReference type="NCBI Taxonomy" id="292800"/>
    <lineage>
        <taxon>Bacteria</taxon>
        <taxon>Bacillati</taxon>
        <taxon>Bacillota</taxon>
        <taxon>Clostridia</taxon>
        <taxon>Eubacteriales</taxon>
        <taxon>Oscillospiraceae</taxon>
        <taxon>Flavonifractor</taxon>
    </lineage>
</organism>
<sequence length="77" mass="8369">MNKVTKVIIGTLMSPLSVGACALILQGGRYIRTSTVVRIHSITPRQVRFETLNTQYCLLVPDAPVSVDSSVSMEYAA</sequence>
<dbReference type="PROSITE" id="PS51257">
    <property type="entry name" value="PROKAR_LIPOPROTEIN"/>
    <property type="match status" value="1"/>
</dbReference>
<feature type="transmembrane region" description="Helical" evidence="1">
    <location>
        <begin position="6"/>
        <end position="25"/>
    </location>
</feature>
<gene>
    <name evidence="3" type="ORF">GKE90_07335</name>
    <name evidence="2" type="ORF">PNE06_04275</name>
</gene>
<evidence type="ECO:0000313" key="3">
    <source>
        <dbReference type="EMBL" id="MSB48514.1"/>
    </source>
</evidence>
<comment type="caution">
    <text evidence="3">The sequence shown here is derived from an EMBL/GenBank/DDBJ whole genome shotgun (WGS) entry which is preliminary data.</text>
</comment>
<protein>
    <submittedName>
        <fullName evidence="3">Uncharacterized protein</fullName>
    </submittedName>
</protein>
<keyword evidence="1" id="KW-0472">Membrane</keyword>
<reference evidence="3 4" key="1">
    <citation type="journal article" date="2019" name="Nat. Med.">
        <title>A library of human gut bacterial isolates paired with longitudinal multiomics data enables mechanistic microbiome research.</title>
        <authorList>
            <person name="Poyet M."/>
            <person name="Groussin M."/>
            <person name="Gibbons S.M."/>
            <person name="Avila-Pacheco J."/>
            <person name="Jiang X."/>
            <person name="Kearney S.M."/>
            <person name="Perrotta A.R."/>
            <person name="Berdy B."/>
            <person name="Zhao S."/>
            <person name="Lieberman T.D."/>
            <person name="Swanson P.K."/>
            <person name="Smith M."/>
            <person name="Roesemann S."/>
            <person name="Alexander J.E."/>
            <person name="Rich S.A."/>
            <person name="Livny J."/>
            <person name="Vlamakis H."/>
            <person name="Clish C."/>
            <person name="Bullock K."/>
            <person name="Deik A."/>
            <person name="Scott J."/>
            <person name="Pierce K.A."/>
            <person name="Xavier R.J."/>
            <person name="Alm E.J."/>
        </authorList>
    </citation>
    <scope>NUCLEOTIDE SEQUENCE [LARGE SCALE GENOMIC DNA]</scope>
    <source>
        <strain evidence="3 4">BIOML-A5</strain>
    </source>
</reference>
<evidence type="ECO:0000256" key="1">
    <source>
        <dbReference type="SAM" id="Phobius"/>
    </source>
</evidence>
<dbReference type="EMBL" id="WKPO01000008">
    <property type="protein sequence ID" value="MSB48514.1"/>
    <property type="molecule type" value="Genomic_DNA"/>
</dbReference>
<accession>A0A6I2RMI4</accession>
<dbReference type="Proteomes" id="UP000429811">
    <property type="component" value="Unassembled WGS sequence"/>
</dbReference>
<evidence type="ECO:0000313" key="4">
    <source>
        <dbReference type="Proteomes" id="UP000429811"/>
    </source>
</evidence>
<keyword evidence="1" id="KW-0812">Transmembrane</keyword>
<name>A0A6I2RMI4_FLAPL</name>
<dbReference type="Proteomes" id="UP001211173">
    <property type="component" value="Unassembled WGS sequence"/>
</dbReference>
<proteinExistence type="predicted"/>
<dbReference type="RefSeq" id="WP_131971163.1">
    <property type="nucleotide sequence ID" value="NZ_BAABXT010000001.1"/>
</dbReference>
<evidence type="ECO:0000313" key="2">
    <source>
        <dbReference type="EMBL" id="MDB7932284.1"/>
    </source>
</evidence>
<dbReference type="EMBL" id="JAQLWV010000004">
    <property type="protein sequence ID" value="MDB7932284.1"/>
    <property type="molecule type" value="Genomic_DNA"/>
</dbReference>
<dbReference type="AlphaFoldDB" id="A0A6I2RMI4"/>